<dbReference type="GO" id="GO:0003676">
    <property type="term" value="F:nucleic acid binding"/>
    <property type="evidence" value="ECO:0007669"/>
    <property type="project" value="InterPro"/>
</dbReference>
<comment type="caution">
    <text evidence="3">The sequence shown here is derived from an EMBL/GenBank/DDBJ whole genome shotgun (WGS) entry which is preliminary data.</text>
</comment>
<feature type="non-terminal residue" evidence="3">
    <location>
        <position position="412"/>
    </location>
</feature>
<dbReference type="GO" id="GO:0008270">
    <property type="term" value="F:zinc ion binding"/>
    <property type="evidence" value="ECO:0007669"/>
    <property type="project" value="InterPro"/>
</dbReference>
<dbReference type="Pfam" id="PF14223">
    <property type="entry name" value="Retrotran_gag_2"/>
    <property type="match status" value="1"/>
</dbReference>
<gene>
    <name evidence="3" type="ORF">CR513_34368</name>
</gene>
<accession>A0A371G1Y8</accession>
<organism evidence="3 4">
    <name type="scientific">Mucuna pruriens</name>
    <name type="common">Velvet bean</name>
    <name type="synonym">Dolichos pruriens</name>
    <dbReference type="NCBI Taxonomy" id="157652"/>
    <lineage>
        <taxon>Eukaryota</taxon>
        <taxon>Viridiplantae</taxon>
        <taxon>Streptophyta</taxon>
        <taxon>Embryophyta</taxon>
        <taxon>Tracheophyta</taxon>
        <taxon>Spermatophyta</taxon>
        <taxon>Magnoliopsida</taxon>
        <taxon>eudicotyledons</taxon>
        <taxon>Gunneridae</taxon>
        <taxon>Pentapetalae</taxon>
        <taxon>rosids</taxon>
        <taxon>fabids</taxon>
        <taxon>Fabales</taxon>
        <taxon>Fabaceae</taxon>
        <taxon>Papilionoideae</taxon>
        <taxon>50 kb inversion clade</taxon>
        <taxon>NPAAA clade</taxon>
        <taxon>indigoferoid/millettioid clade</taxon>
        <taxon>Phaseoleae</taxon>
        <taxon>Mucuna</taxon>
    </lineage>
</organism>
<dbReference type="InterPro" id="IPR036875">
    <property type="entry name" value="Znf_CCHC_sf"/>
</dbReference>
<keyword evidence="4" id="KW-1185">Reference proteome</keyword>
<dbReference type="Gene3D" id="4.10.60.10">
    <property type="entry name" value="Zinc finger, CCHC-type"/>
    <property type="match status" value="1"/>
</dbReference>
<dbReference type="AlphaFoldDB" id="A0A371G1Y8"/>
<feature type="region of interest" description="Disordered" evidence="1">
    <location>
        <begin position="233"/>
        <end position="269"/>
    </location>
</feature>
<sequence length="412" mass="46692">GIFIRCVVSPHWWCLIGGTVLPSHHQSGGLFPIRVVSELSGLKGVLLARIMEVNTNRMVSLNGTNYHLWKGKMKDLLFVKKMHLPIFAAQKPESMSDEEWDFEHQHVCGFIRLFVDDNVYNHIASEIDAKTLWEKIESLYASKCGNNKLFLLNSIVSLTFKEGTSLSDHLNEFQGIIDQMSGMGIKFEDEILGLLLLNSLPESWETFKISITNSTPNGVFSLQMVKGSVLNEEMTRKAQDSSSQSEVLVTENRGRSQKKEREKSRSKSKSRYKNVECHYCHKTGHIQKHCFLWKKENKGKKGKSKEKDDDDDHDHDRVTTATGDDLVILRDFESVNFVSDESMWIIDSGATLHVTPRKEFFTSYTAGDFGVLKMGNDGVTKVIGVGDVCLQTNTGMQLWLQESNMLQMFALI</sequence>
<dbReference type="PANTHER" id="PTHR47592:SF31">
    <property type="entry name" value="ZINC FINGER, CCHC-TYPE-RELATED"/>
    <property type="match status" value="1"/>
</dbReference>
<evidence type="ECO:0000256" key="1">
    <source>
        <dbReference type="SAM" id="MobiDB-lite"/>
    </source>
</evidence>
<name>A0A371G1Y8_MUCPR</name>
<dbReference type="SUPFAM" id="SSF57756">
    <property type="entry name" value="Retrovirus zinc finger-like domains"/>
    <property type="match status" value="1"/>
</dbReference>
<protein>
    <recommendedName>
        <fullName evidence="2">Retrovirus-related Pol polyprotein from transposon TNT 1-94-like beta-barrel domain-containing protein</fullName>
    </recommendedName>
</protein>
<dbReference type="InterPro" id="IPR054722">
    <property type="entry name" value="PolX-like_BBD"/>
</dbReference>
<evidence type="ECO:0000259" key="2">
    <source>
        <dbReference type="Pfam" id="PF22936"/>
    </source>
</evidence>
<dbReference type="Pfam" id="PF22936">
    <property type="entry name" value="Pol_BBD"/>
    <property type="match status" value="1"/>
</dbReference>
<dbReference type="Proteomes" id="UP000257109">
    <property type="component" value="Unassembled WGS sequence"/>
</dbReference>
<dbReference type="EMBL" id="QJKJ01007009">
    <property type="protein sequence ID" value="RDX84565.1"/>
    <property type="molecule type" value="Genomic_DNA"/>
</dbReference>
<evidence type="ECO:0000313" key="3">
    <source>
        <dbReference type="EMBL" id="RDX84565.1"/>
    </source>
</evidence>
<dbReference type="OrthoDB" id="1283342at2759"/>
<feature type="domain" description="Retrovirus-related Pol polyprotein from transposon TNT 1-94-like beta-barrel" evidence="2">
    <location>
        <begin position="344"/>
        <end position="401"/>
    </location>
</feature>
<feature type="non-terminal residue" evidence="3">
    <location>
        <position position="1"/>
    </location>
</feature>
<proteinExistence type="predicted"/>
<feature type="compositionally biased region" description="Basic and acidic residues" evidence="1">
    <location>
        <begin position="252"/>
        <end position="265"/>
    </location>
</feature>
<reference evidence="3" key="1">
    <citation type="submission" date="2018-05" db="EMBL/GenBank/DDBJ databases">
        <title>Draft genome of Mucuna pruriens seed.</title>
        <authorList>
            <person name="Nnadi N.E."/>
            <person name="Vos R."/>
            <person name="Hasami M.H."/>
            <person name="Devisetty U.K."/>
            <person name="Aguiy J.C."/>
        </authorList>
    </citation>
    <scope>NUCLEOTIDE SEQUENCE [LARGE SCALE GENOMIC DNA]</scope>
    <source>
        <strain evidence="3">JCA_2017</strain>
    </source>
</reference>
<dbReference type="PANTHER" id="PTHR47592">
    <property type="entry name" value="PBF68 PROTEIN"/>
    <property type="match status" value="1"/>
</dbReference>
<evidence type="ECO:0000313" key="4">
    <source>
        <dbReference type="Proteomes" id="UP000257109"/>
    </source>
</evidence>